<reference evidence="2" key="1">
    <citation type="submission" date="2022-11" db="UniProtKB">
        <authorList>
            <consortium name="WormBaseParasite"/>
        </authorList>
    </citation>
    <scope>IDENTIFICATION</scope>
</reference>
<organism evidence="1 2">
    <name type="scientific">Romanomermis culicivorax</name>
    <name type="common">Nematode worm</name>
    <dbReference type="NCBI Taxonomy" id="13658"/>
    <lineage>
        <taxon>Eukaryota</taxon>
        <taxon>Metazoa</taxon>
        <taxon>Ecdysozoa</taxon>
        <taxon>Nematoda</taxon>
        <taxon>Enoplea</taxon>
        <taxon>Dorylaimia</taxon>
        <taxon>Mermithida</taxon>
        <taxon>Mermithoidea</taxon>
        <taxon>Mermithidae</taxon>
        <taxon>Romanomermis</taxon>
    </lineage>
</organism>
<evidence type="ECO:0000313" key="2">
    <source>
        <dbReference type="WBParaSite" id="nRc.2.0.1.t03186-RA"/>
    </source>
</evidence>
<dbReference type="AlphaFoldDB" id="A0A915HNV0"/>
<protein>
    <submittedName>
        <fullName evidence="2">Uncharacterized protein</fullName>
    </submittedName>
</protein>
<name>A0A915HNV0_ROMCU</name>
<evidence type="ECO:0000313" key="1">
    <source>
        <dbReference type="Proteomes" id="UP000887565"/>
    </source>
</evidence>
<dbReference type="Proteomes" id="UP000887565">
    <property type="component" value="Unplaced"/>
</dbReference>
<dbReference type="WBParaSite" id="nRc.2.0.1.t03186-RA">
    <property type="protein sequence ID" value="nRc.2.0.1.t03186-RA"/>
    <property type="gene ID" value="nRc.2.0.1.g03186"/>
</dbReference>
<sequence>MTNSLTEAANAFGETLPAINDDVSIIEASPFPTATIPWSWKIMKETFRSEKKWGKVRGMANKL</sequence>
<keyword evidence="1" id="KW-1185">Reference proteome</keyword>
<proteinExistence type="predicted"/>
<accession>A0A915HNV0</accession>